<dbReference type="EMBL" id="JBBWRZ010000002">
    <property type="protein sequence ID" value="KAK8244648.1"/>
    <property type="molecule type" value="Genomic_DNA"/>
</dbReference>
<evidence type="ECO:0000256" key="1">
    <source>
        <dbReference type="SAM" id="MobiDB-lite"/>
    </source>
</evidence>
<feature type="region of interest" description="Disordered" evidence="1">
    <location>
        <begin position="352"/>
        <end position="396"/>
    </location>
</feature>
<feature type="region of interest" description="Disordered" evidence="1">
    <location>
        <begin position="93"/>
        <end position="185"/>
    </location>
</feature>
<organism evidence="2 3">
    <name type="scientific">Phyllosticta capitalensis</name>
    <dbReference type="NCBI Taxonomy" id="121624"/>
    <lineage>
        <taxon>Eukaryota</taxon>
        <taxon>Fungi</taxon>
        <taxon>Dikarya</taxon>
        <taxon>Ascomycota</taxon>
        <taxon>Pezizomycotina</taxon>
        <taxon>Dothideomycetes</taxon>
        <taxon>Dothideomycetes incertae sedis</taxon>
        <taxon>Botryosphaeriales</taxon>
        <taxon>Phyllostictaceae</taxon>
        <taxon>Phyllosticta</taxon>
    </lineage>
</organism>
<keyword evidence="3" id="KW-1185">Reference proteome</keyword>
<dbReference type="Proteomes" id="UP001492380">
    <property type="component" value="Unassembled WGS sequence"/>
</dbReference>
<feature type="compositionally biased region" description="Polar residues" evidence="1">
    <location>
        <begin position="148"/>
        <end position="160"/>
    </location>
</feature>
<feature type="region of interest" description="Disordered" evidence="1">
    <location>
        <begin position="719"/>
        <end position="740"/>
    </location>
</feature>
<sequence length="863" mass="88734">MAAFRISRAPSASAAASHDPFAKLVFEPALESDELFDALREAYPALKTHTERKKQAVLDFLMSERQAIEQEITAFVSGTASSAAAVPATAATPADFSQDSWESPADPAPSVARTNSRKPASSYSGDESSPSSSSAAGPSSSSAGSSPETLSLKQMTTVWTASGDAPPKIHHRRSMTTKEKEEYRRRRQMKACQDCRARKRKCCHNTNAPETTTAVGVSSAKVKKRSQAQQQPPPQSQSQSQSHPYHATPSESSFQLDGASVWGDGSLMGSSIMESPLDFCDFGPAAAAHSGTAEGFDDFLLLPDEDELSMAFSPDPLFSATTPMTTTGAMQNTATAFPYAYVDPFLPTPTTTQTYDHSLRSGSSASASAFSSPGRASQAHANANSQQSIAPAHMHQSPQNWDLDLAGVGVNMDFTGHEHLLHGQNAVPTTSAALNSGSSGGGTDSEGVGVVNDNGRLNNTAGVVQPLHHRINQPQASRSSGASASSSSSPSSATPAISSSATPAASSATSAASSSSAGRRKFLRSPGAEAAQAQQQVGLGAVQQPAQTHTCEGVGTPVASVSGPAAGVSSPSAAPLSRGPATSNGNSTSTCAPAPSVVVNTTISSIASSAPATGLVCYAPQSRTTATTSTRRTNNARRAAGFFNTVSDAQVADANASGREREVLVSTASRDAPRFTARVLDGHGHGAASRPFVLVDFEAETERASGAVSARASGSAVEVPSVLGGSQQRRSCTASQSASKASTAQRVSKSTALSILLLAASSTALLPLPLALTPWPHQIDLLSSLLLCASLLCVYAYAYGESSSSSAPWKLDIDTGRAKGLISSLSCMHLRRGVASGKVALFGPGIDVGRAVVSSFAAAGVWA</sequence>
<reference evidence="2 3" key="1">
    <citation type="submission" date="2024-04" db="EMBL/GenBank/DDBJ databases">
        <title>Phyllosticta paracitricarpa is synonymous to the EU quarantine fungus P. citricarpa based on phylogenomic analyses.</title>
        <authorList>
            <consortium name="Lawrence Berkeley National Laboratory"/>
            <person name="Van Ingen-Buijs V.A."/>
            <person name="Van Westerhoven A.C."/>
            <person name="Haridas S."/>
            <person name="Skiadas P."/>
            <person name="Martin F."/>
            <person name="Groenewald J.Z."/>
            <person name="Crous P.W."/>
            <person name="Seidl M.F."/>
        </authorList>
    </citation>
    <scope>NUCLEOTIDE SEQUENCE [LARGE SCALE GENOMIC DNA]</scope>
    <source>
        <strain evidence="2 3">CBS 123374</strain>
    </source>
</reference>
<comment type="caution">
    <text evidence="2">The sequence shown here is derived from an EMBL/GenBank/DDBJ whole genome shotgun (WGS) entry which is preliminary data.</text>
</comment>
<feature type="compositionally biased region" description="Low complexity" evidence="1">
    <location>
        <begin position="476"/>
        <end position="517"/>
    </location>
</feature>
<feature type="compositionally biased region" description="Polar residues" evidence="1">
    <location>
        <begin position="206"/>
        <end position="216"/>
    </location>
</feature>
<protein>
    <submittedName>
        <fullName evidence="2">Uncharacterized protein</fullName>
    </submittedName>
</protein>
<feature type="compositionally biased region" description="Low complexity" evidence="1">
    <location>
        <begin position="557"/>
        <end position="575"/>
    </location>
</feature>
<proteinExistence type="predicted"/>
<feature type="compositionally biased region" description="Polar residues" evidence="1">
    <location>
        <begin position="580"/>
        <end position="591"/>
    </location>
</feature>
<gene>
    <name evidence="2" type="ORF">HDK90DRAFT_478158</name>
</gene>
<evidence type="ECO:0000313" key="2">
    <source>
        <dbReference type="EMBL" id="KAK8244648.1"/>
    </source>
</evidence>
<feature type="compositionally biased region" description="Low complexity" evidence="1">
    <location>
        <begin position="526"/>
        <end position="547"/>
    </location>
</feature>
<feature type="compositionally biased region" description="Low complexity" evidence="1">
    <location>
        <begin position="360"/>
        <end position="390"/>
    </location>
</feature>
<accession>A0ABR1Z216</accession>
<feature type="region of interest" description="Disordered" evidence="1">
    <location>
        <begin position="472"/>
        <end position="592"/>
    </location>
</feature>
<evidence type="ECO:0000313" key="3">
    <source>
        <dbReference type="Proteomes" id="UP001492380"/>
    </source>
</evidence>
<name>A0ABR1Z216_9PEZI</name>
<feature type="region of interest" description="Disordered" evidence="1">
    <location>
        <begin position="431"/>
        <end position="460"/>
    </location>
</feature>
<feature type="region of interest" description="Disordered" evidence="1">
    <location>
        <begin position="206"/>
        <end position="258"/>
    </location>
</feature>
<feature type="compositionally biased region" description="Low complexity" evidence="1">
    <location>
        <begin position="119"/>
        <end position="147"/>
    </location>
</feature>